<proteinExistence type="inferred from homology"/>
<keyword evidence="8" id="KW-0325">Glycoprotein</keyword>
<dbReference type="AlphaFoldDB" id="A0A8H7FB31"/>
<dbReference type="SUPFAM" id="SSF51445">
    <property type="entry name" value="(Trans)glycosidases"/>
    <property type="match status" value="1"/>
</dbReference>
<dbReference type="Gene3D" id="3.20.20.80">
    <property type="entry name" value="Glycosidases"/>
    <property type="match status" value="1"/>
</dbReference>
<dbReference type="InterPro" id="IPR017853">
    <property type="entry name" value="GH"/>
</dbReference>
<evidence type="ECO:0000256" key="9">
    <source>
        <dbReference type="ARBA" id="ARBA00023288"/>
    </source>
</evidence>
<dbReference type="InterPro" id="IPR012946">
    <property type="entry name" value="X8"/>
</dbReference>
<dbReference type="Pfam" id="PF07983">
    <property type="entry name" value="X8"/>
    <property type="match status" value="1"/>
</dbReference>
<feature type="domain" description="X8" evidence="12">
    <location>
        <begin position="390"/>
        <end position="491"/>
    </location>
</feature>
<gene>
    <name evidence="13" type="ORF">Agabi119p4_740</name>
</gene>
<dbReference type="SMART" id="SM00768">
    <property type="entry name" value="X8"/>
    <property type="match status" value="1"/>
</dbReference>
<feature type="region of interest" description="Disordered" evidence="11">
    <location>
        <begin position="503"/>
        <end position="534"/>
    </location>
</feature>
<dbReference type="GO" id="GO:0098552">
    <property type="term" value="C:side of membrane"/>
    <property type="evidence" value="ECO:0007669"/>
    <property type="project" value="UniProtKB-KW"/>
</dbReference>
<evidence type="ECO:0000256" key="1">
    <source>
        <dbReference type="ARBA" id="ARBA00004196"/>
    </source>
</evidence>
<evidence type="ECO:0000256" key="5">
    <source>
        <dbReference type="ARBA" id="ARBA00022729"/>
    </source>
</evidence>
<feature type="compositionally biased region" description="Gly residues" evidence="11">
    <location>
        <begin position="506"/>
        <end position="526"/>
    </location>
</feature>
<evidence type="ECO:0000256" key="7">
    <source>
        <dbReference type="ARBA" id="ARBA00023157"/>
    </source>
</evidence>
<comment type="similarity">
    <text evidence="3 10">Belongs to the glycosyl hydrolase 72 family.</text>
</comment>
<dbReference type="EC" id="2.4.1.-" evidence="10"/>
<dbReference type="Proteomes" id="UP000629468">
    <property type="component" value="Unassembled WGS sequence"/>
</dbReference>
<feature type="chain" id="PRO_5034726368" description="1,3-beta-glucanosyltransferase" evidence="10">
    <location>
        <begin position="23"/>
        <end position="562"/>
    </location>
</feature>
<keyword evidence="9 10" id="KW-0449">Lipoprotein</keyword>
<dbReference type="InterPro" id="IPR004886">
    <property type="entry name" value="Glucanosyltransferase"/>
</dbReference>
<accession>A0A8H7FB31</accession>
<evidence type="ECO:0000256" key="8">
    <source>
        <dbReference type="ARBA" id="ARBA00023180"/>
    </source>
</evidence>
<keyword evidence="7" id="KW-1015">Disulfide bond</keyword>
<dbReference type="GO" id="GO:0005886">
    <property type="term" value="C:plasma membrane"/>
    <property type="evidence" value="ECO:0007669"/>
    <property type="project" value="UniProtKB-SubCell"/>
</dbReference>
<evidence type="ECO:0000256" key="11">
    <source>
        <dbReference type="SAM" id="MobiDB-lite"/>
    </source>
</evidence>
<keyword evidence="4 10" id="KW-0336">GPI-anchor</keyword>
<reference evidence="13 14" key="1">
    <citation type="journal article" name="Sci. Rep.">
        <title>Telomere-to-telomere assembled and centromere annotated genomes of the two main subspecies of the button mushroom Agaricus bisporus reveal especially polymorphic chromosome ends.</title>
        <authorList>
            <person name="Sonnenberg A.S.M."/>
            <person name="Sedaghat-Telgerd N."/>
            <person name="Lavrijssen B."/>
            <person name="Ohm R.A."/>
            <person name="Hendrickx P.M."/>
            <person name="Scholtmeijer K."/>
            <person name="Baars J.J.P."/>
            <person name="van Peer A."/>
        </authorList>
    </citation>
    <scope>NUCLEOTIDE SEQUENCE [LARGE SCALE GENOMIC DNA]</scope>
    <source>
        <strain evidence="13 14">H119_p4</strain>
    </source>
</reference>
<sequence>MPPLRAARLLTALALFSCGAQAISQVTRNGRYLYNADGSRFYIKGIAYQPQGFVIASDDNAFGEPTGFEDPLAQPDACKRDIPFLQELSVNVIRAYSVNSSLNHDECMSALSNAGIYTIIDLSLPMNGSVDRSAPSWSGNLLDQYLETIDVFSKYDNVLAYNVGNEAITSNTTSVAPFIKAAARDVKAYLNSKSSSTLVAYAQIDGAENFRENVADYLSCDPTGQNSPSTAIDLFGLNNYEWCGDSTFEGSYAGLTSQFADYNVVAYFSECGCVSQPPRLWTEMDAIFSSQMSDVWSGSIAFSYFPAESVDGQYGMVTISSDGSTVQTSEDFDRLKQHYTAVSPPNSPSKDSAGASSYPSCPSSSDTFAASSTLPPTPDFAACSCLENALSCQFRPATSNYSAIVGELLDESCSLLGQSGGNCDELGANGQTGTYGRVSSCDPTIKLSYAMTSYYELNNRDAQACSFAGNGTVNSGSPASSASAAASSCITNAAAVFTPTLPAGGSNPGGSSGNGNGNGNGGGSSGNGDDTESNSALVDAKPLLGVAAMIITSVVGGILTVV</sequence>
<keyword evidence="10" id="KW-0808">Transferase</keyword>
<organism evidence="13 14">
    <name type="scientific">Agaricus bisporus var. burnettii</name>
    <dbReference type="NCBI Taxonomy" id="192524"/>
    <lineage>
        <taxon>Eukaryota</taxon>
        <taxon>Fungi</taxon>
        <taxon>Dikarya</taxon>
        <taxon>Basidiomycota</taxon>
        <taxon>Agaricomycotina</taxon>
        <taxon>Agaricomycetes</taxon>
        <taxon>Agaricomycetidae</taxon>
        <taxon>Agaricales</taxon>
        <taxon>Agaricineae</taxon>
        <taxon>Agaricaceae</taxon>
        <taxon>Agaricus</taxon>
    </lineage>
</organism>
<feature type="signal peptide" evidence="10">
    <location>
        <begin position="1"/>
        <end position="22"/>
    </location>
</feature>
<evidence type="ECO:0000256" key="3">
    <source>
        <dbReference type="ARBA" id="ARBA00007528"/>
    </source>
</evidence>
<name>A0A8H7FB31_AGABI</name>
<evidence type="ECO:0000256" key="2">
    <source>
        <dbReference type="ARBA" id="ARBA00004589"/>
    </source>
</evidence>
<evidence type="ECO:0000256" key="6">
    <source>
        <dbReference type="ARBA" id="ARBA00023136"/>
    </source>
</evidence>
<comment type="subcellular location">
    <subcellularLocation>
        <location evidence="1">Cell envelope</location>
    </subcellularLocation>
    <subcellularLocation>
        <location evidence="10">Cell membrane</location>
        <topology evidence="10">Lipid-anchor</topology>
        <topology evidence="10">GPI-anchor</topology>
    </subcellularLocation>
    <subcellularLocation>
        <location evidence="2">Membrane</location>
        <topology evidence="2">Lipid-anchor</topology>
        <topology evidence="2">GPI-anchor</topology>
    </subcellularLocation>
</comment>
<dbReference type="EMBL" id="JABXXO010000001">
    <property type="protein sequence ID" value="KAF7784575.1"/>
    <property type="molecule type" value="Genomic_DNA"/>
</dbReference>
<dbReference type="Gene3D" id="1.20.58.1040">
    <property type="match status" value="1"/>
</dbReference>
<evidence type="ECO:0000313" key="13">
    <source>
        <dbReference type="EMBL" id="KAF7784575.1"/>
    </source>
</evidence>
<comment type="function">
    <text evidence="10">Splits internally a 1,3-beta-glucan molecule and transfers the newly generated reducing end (the donor) to the non-reducing end of another 1,3-beta-glucan molecule (the acceptor) forming a 1,3-beta linkage, resulting in the elongation of 1,3-beta-glucan chains in the cell wall.</text>
</comment>
<evidence type="ECO:0000313" key="14">
    <source>
        <dbReference type="Proteomes" id="UP000629468"/>
    </source>
</evidence>
<dbReference type="GO" id="GO:0031505">
    <property type="term" value="P:fungal-type cell wall organization"/>
    <property type="evidence" value="ECO:0007669"/>
    <property type="project" value="TreeGrafter"/>
</dbReference>
<dbReference type="PANTHER" id="PTHR31468:SF2">
    <property type="entry name" value="1,3-BETA-GLUCANOSYLTRANSFERASE GAS1"/>
    <property type="match status" value="1"/>
</dbReference>
<protein>
    <recommendedName>
        <fullName evidence="10">1,3-beta-glucanosyltransferase</fullName>
        <ecNumber evidence="10">2.4.1.-</ecNumber>
    </recommendedName>
</protein>
<dbReference type="GO" id="GO:0071970">
    <property type="term" value="P:fungal-type cell wall (1-&gt;3)-beta-D-glucan biosynthetic process"/>
    <property type="evidence" value="ECO:0007669"/>
    <property type="project" value="TreeGrafter"/>
</dbReference>
<dbReference type="Pfam" id="PF03198">
    <property type="entry name" value="Glyco_hydro_72"/>
    <property type="match status" value="1"/>
</dbReference>
<dbReference type="GO" id="GO:0042124">
    <property type="term" value="F:1,3-beta-glucanosyltransferase activity"/>
    <property type="evidence" value="ECO:0007669"/>
    <property type="project" value="TreeGrafter"/>
</dbReference>
<keyword evidence="5 10" id="KW-0732">Signal</keyword>
<evidence type="ECO:0000256" key="10">
    <source>
        <dbReference type="RuleBase" id="RU361209"/>
    </source>
</evidence>
<dbReference type="PANTHER" id="PTHR31468">
    <property type="entry name" value="1,3-BETA-GLUCANOSYLTRANSFERASE GAS1"/>
    <property type="match status" value="1"/>
</dbReference>
<comment type="caution">
    <text evidence="13">The sequence shown here is derived from an EMBL/GenBank/DDBJ whole genome shotgun (WGS) entry which is preliminary data.</text>
</comment>
<keyword evidence="6 10" id="KW-0472">Membrane</keyword>
<evidence type="ECO:0000256" key="4">
    <source>
        <dbReference type="ARBA" id="ARBA00022622"/>
    </source>
</evidence>
<evidence type="ECO:0000259" key="12">
    <source>
        <dbReference type="SMART" id="SM00768"/>
    </source>
</evidence>